<evidence type="ECO:0000256" key="1">
    <source>
        <dbReference type="SAM" id="MobiDB-lite"/>
    </source>
</evidence>
<gene>
    <name evidence="3" type="ORF">AW736_09730</name>
</gene>
<accession>A0A178IJK8</accession>
<comment type="caution">
    <text evidence="3">The sequence shown here is derived from an EMBL/GenBank/DDBJ whole genome shotgun (WGS) entry which is preliminary data.</text>
</comment>
<dbReference type="Pfam" id="PF10006">
    <property type="entry name" value="DUF2249"/>
    <property type="match status" value="2"/>
</dbReference>
<feature type="compositionally biased region" description="Polar residues" evidence="1">
    <location>
        <begin position="179"/>
        <end position="195"/>
    </location>
</feature>
<feature type="region of interest" description="Disordered" evidence="1">
    <location>
        <begin position="173"/>
        <end position="195"/>
    </location>
</feature>
<dbReference type="Gene3D" id="3.30.110.40">
    <property type="entry name" value="TusA-like domain"/>
    <property type="match status" value="1"/>
</dbReference>
<dbReference type="RefSeq" id="WP_068770087.1">
    <property type="nucleotide sequence ID" value="NZ_CP109796.1"/>
</dbReference>
<protein>
    <recommendedName>
        <fullName evidence="2">DUF2249 domain-containing protein</fullName>
    </recommendedName>
</protein>
<dbReference type="Proteomes" id="UP000078486">
    <property type="component" value="Unassembled WGS sequence"/>
</dbReference>
<feature type="domain" description="DUF2249" evidence="2">
    <location>
        <begin position="23"/>
        <end position="91"/>
    </location>
</feature>
<dbReference type="SUPFAM" id="SSF64307">
    <property type="entry name" value="SirA-like"/>
    <property type="match status" value="1"/>
</dbReference>
<proteinExistence type="predicted"/>
<keyword evidence="4" id="KW-1185">Reference proteome</keyword>
<evidence type="ECO:0000313" key="3">
    <source>
        <dbReference type="EMBL" id="OAM90054.1"/>
    </source>
</evidence>
<feature type="domain" description="DUF2249" evidence="2">
    <location>
        <begin position="129"/>
        <end position="194"/>
    </location>
</feature>
<dbReference type="OrthoDB" id="9798996at2"/>
<dbReference type="STRING" id="1184151.AW736_09730"/>
<dbReference type="CDD" id="cd00291">
    <property type="entry name" value="SirA_YedF_YeeD"/>
    <property type="match status" value="1"/>
</dbReference>
<organism evidence="3 4">
    <name type="scientific">Termitidicoccus mucosus</name>
    <dbReference type="NCBI Taxonomy" id="1184151"/>
    <lineage>
        <taxon>Bacteria</taxon>
        <taxon>Pseudomonadati</taxon>
        <taxon>Verrucomicrobiota</taxon>
        <taxon>Opitutia</taxon>
        <taxon>Opitutales</taxon>
        <taxon>Opitutaceae</taxon>
        <taxon>Termitidicoccus</taxon>
    </lineage>
</organism>
<sequence length="195" mass="21607">MSDPTQTNSNTDDTTATADLTRFDVRSIPCRVKHAQIFKRWSDLPVGEYFVLVNDHDPVPLYYQFAAQFPGAFSWEYLVTEQDEFQVKITRLAPSPAGSVIPPPPGAPVCSHDREDDHAAGAAETALVVDARGLEPPEPMMRILEAVESLAPGAELAALTDRQPIHLYPELDTRGVAHTSEQQQDGSWRTTLRRL</sequence>
<evidence type="ECO:0000313" key="4">
    <source>
        <dbReference type="Proteomes" id="UP000078486"/>
    </source>
</evidence>
<dbReference type="EMBL" id="LRRQ01000075">
    <property type="protein sequence ID" value="OAM90054.1"/>
    <property type="molecule type" value="Genomic_DNA"/>
</dbReference>
<reference evidence="3 4" key="1">
    <citation type="submission" date="2016-01" db="EMBL/GenBank/DDBJ databases">
        <title>High potential of lignocellulose degradation of a new Verrucomicrobia species.</title>
        <authorList>
            <person name="Wang Y."/>
            <person name="Shi Y."/>
            <person name="Qiu Z."/>
            <person name="Liu S."/>
            <person name="Yang H."/>
        </authorList>
    </citation>
    <scope>NUCLEOTIDE SEQUENCE [LARGE SCALE GENOMIC DNA]</scope>
    <source>
        <strain evidence="3 4">TSB47</strain>
    </source>
</reference>
<dbReference type="InterPro" id="IPR036868">
    <property type="entry name" value="TusA-like_sf"/>
</dbReference>
<dbReference type="InterPro" id="IPR018720">
    <property type="entry name" value="DUF2249"/>
</dbReference>
<dbReference type="AlphaFoldDB" id="A0A178IJK8"/>
<name>A0A178IJK8_9BACT</name>
<evidence type="ECO:0000259" key="2">
    <source>
        <dbReference type="Pfam" id="PF10006"/>
    </source>
</evidence>